<feature type="non-terminal residue" evidence="2">
    <location>
        <position position="1"/>
    </location>
</feature>
<keyword evidence="1" id="KW-0812">Transmembrane</keyword>
<feature type="transmembrane region" description="Helical" evidence="1">
    <location>
        <begin position="47"/>
        <end position="68"/>
    </location>
</feature>
<reference evidence="2" key="1">
    <citation type="submission" date="2014-12" db="EMBL/GenBank/DDBJ databases">
        <title>Insight into the proteome of Arion vulgaris.</title>
        <authorList>
            <person name="Aradska J."/>
            <person name="Bulat T."/>
            <person name="Smidak R."/>
            <person name="Sarate P."/>
            <person name="Gangsoo J."/>
            <person name="Sialana F."/>
            <person name="Bilban M."/>
            <person name="Lubec G."/>
        </authorList>
    </citation>
    <scope>NUCLEOTIDE SEQUENCE</scope>
    <source>
        <tissue evidence="2">Skin</tissue>
    </source>
</reference>
<keyword evidence="1" id="KW-0472">Membrane</keyword>
<gene>
    <name evidence="2" type="primary">ORF56757</name>
</gene>
<name>A0A0B6ZDN9_9EUPU</name>
<keyword evidence="1" id="KW-1133">Transmembrane helix</keyword>
<dbReference type="AlphaFoldDB" id="A0A0B6ZDN9"/>
<sequence length="75" mass="8784">TCNAVDTTRTAEKGRLSDTWRTFEAELKDMHRTSFEVKRKAQNRTEWTCFISVLCVLGMTINLTDFYVQACFPYH</sequence>
<organism evidence="2">
    <name type="scientific">Arion vulgaris</name>
    <dbReference type="NCBI Taxonomy" id="1028688"/>
    <lineage>
        <taxon>Eukaryota</taxon>
        <taxon>Metazoa</taxon>
        <taxon>Spiralia</taxon>
        <taxon>Lophotrochozoa</taxon>
        <taxon>Mollusca</taxon>
        <taxon>Gastropoda</taxon>
        <taxon>Heterobranchia</taxon>
        <taxon>Euthyneura</taxon>
        <taxon>Panpulmonata</taxon>
        <taxon>Eupulmonata</taxon>
        <taxon>Stylommatophora</taxon>
        <taxon>Helicina</taxon>
        <taxon>Arionoidea</taxon>
        <taxon>Arionidae</taxon>
        <taxon>Arion</taxon>
    </lineage>
</organism>
<proteinExistence type="predicted"/>
<protein>
    <submittedName>
        <fullName evidence="2">Uncharacterized protein</fullName>
    </submittedName>
</protein>
<dbReference type="EMBL" id="HACG01019071">
    <property type="protein sequence ID" value="CEK65936.1"/>
    <property type="molecule type" value="Transcribed_RNA"/>
</dbReference>
<evidence type="ECO:0000313" key="2">
    <source>
        <dbReference type="EMBL" id="CEK65936.1"/>
    </source>
</evidence>
<evidence type="ECO:0000256" key="1">
    <source>
        <dbReference type="SAM" id="Phobius"/>
    </source>
</evidence>
<feature type="non-terminal residue" evidence="2">
    <location>
        <position position="75"/>
    </location>
</feature>
<accession>A0A0B6ZDN9</accession>